<protein>
    <submittedName>
        <fullName evidence="1">Uncharacterized protein</fullName>
    </submittedName>
</protein>
<organism evidence="1 2">
    <name type="scientific">Gossypium arboreum</name>
    <name type="common">Tree cotton</name>
    <name type="synonym">Gossypium nanking</name>
    <dbReference type="NCBI Taxonomy" id="29729"/>
    <lineage>
        <taxon>Eukaryota</taxon>
        <taxon>Viridiplantae</taxon>
        <taxon>Streptophyta</taxon>
        <taxon>Embryophyta</taxon>
        <taxon>Tracheophyta</taxon>
        <taxon>Spermatophyta</taxon>
        <taxon>Magnoliopsida</taxon>
        <taxon>eudicotyledons</taxon>
        <taxon>Gunneridae</taxon>
        <taxon>Pentapetalae</taxon>
        <taxon>rosids</taxon>
        <taxon>malvids</taxon>
        <taxon>Malvales</taxon>
        <taxon>Malvaceae</taxon>
        <taxon>Malvoideae</taxon>
        <taxon>Gossypium</taxon>
    </lineage>
</organism>
<accession>A0ABR0Q1Y8</accession>
<dbReference type="EMBL" id="JARKNE010000005">
    <property type="protein sequence ID" value="KAK5833159.1"/>
    <property type="molecule type" value="Genomic_DNA"/>
</dbReference>
<keyword evidence="2" id="KW-1185">Reference proteome</keyword>
<gene>
    <name evidence="1" type="ORF">PVK06_016973</name>
</gene>
<sequence>MFLIYMKMGGGTVAVRQVVMGQTAENPLKEEWGRGSQRSVELPSPTFHAPTRRHIRWLRRLKTFFLLGKTQVNGAIFGGGS</sequence>
<evidence type="ECO:0000313" key="2">
    <source>
        <dbReference type="Proteomes" id="UP001358586"/>
    </source>
</evidence>
<dbReference type="Proteomes" id="UP001358586">
    <property type="component" value="Chromosome 5"/>
</dbReference>
<comment type="caution">
    <text evidence="1">The sequence shown here is derived from an EMBL/GenBank/DDBJ whole genome shotgun (WGS) entry which is preliminary data.</text>
</comment>
<evidence type="ECO:0000313" key="1">
    <source>
        <dbReference type="EMBL" id="KAK5833159.1"/>
    </source>
</evidence>
<proteinExistence type="predicted"/>
<reference evidence="1 2" key="1">
    <citation type="submission" date="2023-03" db="EMBL/GenBank/DDBJ databases">
        <title>WGS of Gossypium arboreum.</title>
        <authorList>
            <person name="Yu D."/>
        </authorList>
    </citation>
    <scope>NUCLEOTIDE SEQUENCE [LARGE SCALE GENOMIC DNA]</scope>
    <source>
        <tissue evidence="1">Leaf</tissue>
    </source>
</reference>
<name>A0ABR0Q1Y8_GOSAR</name>